<dbReference type="InterPro" id="IPR036291">
    <property type="entry name" value="NAD(P)-bd_dom_sf"/>
</dbReference>
<dbReference type="Gene3D" id="3.40.50.720">
    <property type="entry name" value="NAD(P)-binding Rossmann-like Domain"/>
    <property type="match status" value="1"/>
</dbReference>
<dbReference type="Proteomes" id="UP000727962">
    <property type="component" value="Unassembled WGS sequence"/>
</dbReference>
<dbReference type="Pfam" id="PF01488">
    <property type="entry name" value="Shikimate_DH"/>
    <property type="match status" value="1"/>
</dbReference>
<organism evidence="3 4">
    <name type="scientific">Fimbriimonas ginsengisoli</name>
    <dbReference type="NCBI Taxonomy" id="1005039"/>
    <lineage>
        <taxon>Bacteria</taxon>
        <taxon>Bacillati</taxon>
        <taxon>Armatimonadota</taxon>
        <taxon>Fimbriimonadia</taxon>
        <taxon>Fimbriimonadales</taxon>
        <taxon>Fimbriimonadaceae</taxon>
        <taxon>Fimbriimonas</taxon>
    </lineage>
</organism>
<evidence type="ECO:0000313" key="3">
    <source>
        <dbReference type="EMBL" id="MBI1757088.1"/>
    </source>
</evidence>
<dbReference type="AlphaFoldDB" id="A0A931LTB8"/>
<reference evidence="3" key="1">
    <citation type="submission" date="2020-07" db="EMBL/GenBank/DDBJ databases">
        <title>Huge and variable diversity of episymbiotic CPR bacteria and DPANN archaea in groundwater ecosystems.</title>
        <authorList>
            <person name="He C.Y."/>
            <person name="Keren R."/>
            <person name="Whittaker M."/>
            <person name="Farag I.F."/>
            <person name="Doudna J."/>
            <person name="Cate J.H.D."/>
            <person name="Banfield J.F."/>
        </authorList>
    </citation>
    <scope>NUCLEOTIDE SEQUENCE</scope>
    <source>
        <strain evidence="3">NC_groundwater_17_Pr7_B-0.1um_64_12</strain>
    </source>
</reference>
<feature type="domain" description="Quinate/shikimate 5-dehydrogenase/glutamyl-tRNA reductase" evidence="2">
    <location>
        <begin position="154"/>
        <end position="249"/>
    </location>
</feature>
<accession>A0A931LTB8</accession>
<protein>
    <submittedName>
        <fullName evidence="3">Shikimate dehydrogenase</fullName>
    </submittedName>
</protein>
<name>A0A931LTB8_FIMGI</name>
<dbReference type="InterPro" id="IPR006151">
    <property type="entry name" value="Shikm_DH/Glu-tRNA_Rdtase"/>
</dbReference>
<evidence type="ECO:0000259" key="2">
    <source>
        <dbReference type="Pfam" id="PF01488"/>
    </source>
</evidence>
<feature type="region of interest" description="Disordered" evidence="1">
    <location>
        <begin position="345"/>
        <end position="368"/>
    </location>
</feature>
<dbReference type="SUPFAM" id="SSF51735">
    <property type="entry name" value="NAD(P)-binding Rossmann-fold domains"/>
    <property type="match status" value="1"/>
</dbReference>
<gene>
    <name evidence="3" type="ORF">HYR64_08295</name>
</gene>
<comment type="caution">
    <text evidence="3">The sequence shown here is derived from an EMBL/GenBank/DDBJ whole genome shotgun (WGS) entry which is preliminary data.</text>
</comment>
<evidence type="ECO:0000256" key="1">
    <source>
        <dbReference type="SAM" id="MobiDB-lite"/>
    </source>
</evidence>
<proteinExistence type="predicted"/>
<dbReference type="EMBL" id="JACOSL010000051">
    <property type="protein sequence ID" value="MBI1757088.1"/>
    <property type="molecule type" value="Genomic_DNA"/>
</dbReference>
<evidence type="ECO:0000313" key="4">
    <source>
        <dbReference type="Proteomes" id="UP000727962"/>
    </source>
</evidence>
<sequence>MTRFAFIIHPLSTRDVARKYPFARFVPGALVEAAMRRKKPMVLSKIDGIRSATGATTEGWFIGCPLTPKQMMTMPIEEVYARIGECAQMAHELGAQVIGLGAFTSVVGDGGVTVAERAKIAVTTGNSYTVATAIEGTLRACEMLDFAPQSGVLAVVGATGAIGKTCAKVLARSFGKTILVGRDLARTQAVADEIPGAIATTDVEAIREADAVVAVSSAEEAIIMPDHLKPGAVVCDVARPRDVSRRVAKERPDVLVIEGGVVEVPGDVRFNFNFGFPDKTAYACMSETMLLALEDRPVSYTLGKDVSVEQVDEMFALARKHGFRLAGFRSFEKATDPAAIERARAARRLSEPPAPPAAQTKMAGALDK</sequence>